<dbReference type="GO" id="GO:0005886">
    <property type="term" value="C:plasma membrane"/>
    <property type="evidence" value="ECO:0007669"/>
    <property type="project" value="TreeGrafter"/>
</dbReference>
<dbReference type="OMA" id="WPTFVPK"/>
<organism evidence="1 2">
    <name type="scientific">Aspergillus carbonarius (strain ITEM 5010)</name>
    <dbReference type="NCBI Taxonomy" id="602072"/>
    <lineage>
        <taxon>Eukaryota</taxon>
        <taxon>Fungi</taxon>
        <taxon>Dikarya</taxon>
        <taxon>Ascomycota</taxon>
        <taxon>Pezizomycotina</taxon>
        <taxon>Eurotiomycetes</taxon>
        <taxon>Eurotiomycetidae</taxon>
        <taxon>Eurotiales</taxon>
        <taxon>Aspergillaceae</taxon>
        <taxon>Aspergillus</taxon>
        <taxon>Aspergillus subgen. Circumdati</taxon>
    </lineage>
</organism>
<dbReference type="OrthoDB" id="17725at2759"/>
<dbReference type="AlphaFoldDB" id="A0A1R3R655"/>
<dbReference type="EMBL" id="KV907638">
    <property type="protein sequence ID" value="OOF89953.1"/>
    <property type="molecule type" value="Genomic_DNA"/>
</dbReference>
<evidence type="ECO:0000313" key="2">
    <source>
        <dbReference type="Proteomes" id="UP000188318"/>
    </source>
</evidence>
<name>A0A1R3R655_ASPC5</name>
<dbReference type="Gene3D" id="1.10.3620.10">
    <property type="entry name" value="YdcF like domain"/>
    <property type="match status" value="1"/>
</dbReference>
<sequence>MAMSSVNPEDVNRIAEFLAHEQIPATQPPANSDCIVVCVSAVLGPAETVFRHLQRNPHLTKTLVLCGGIGHSTSHLYEAVSKHPKYAYLVPEIQGKAEAYVLYTIFNTCFDAASIQKSGCRVLIEDKSTNCGQNALETRALLKRNGIPEPSSMIIVQDPTMARRTVASFDKAYGPAAPKLHSWPIIIPRVKLQGTELMYDVQGATADGLWSMPRFLGLLMGEIPRLRDDENGYGPRGKGFIGHVDIPEDVERAFQTLEEGLGTESAKR</sequence>
<keyword evidence="2" id="KW-1185">Reference proteome</keyword>
<dbReference type="InterPro" id="IPR051599">
    <property type="entry name" value="Cell_Envelope_Assoc"/>
</dbReference>
<reference evidence="2" key="1">
    <citation type="journal article" date="2017" name="Genome Biol.">
        <title>Comparative genomics reveals high biological diversity and specific adaptations in the industrially and medically important fungal genus Aspergillus.</title>
        <authorList>
            <person name="de Vries R.P."/>
            <person name="Riley R."/>
            <person name="Wiebenga A."/>
            <person name="Aguilar-Osorio G."/>
            <person name="Amillis S."/>
            <person name="Uchima C.A."/>
            <person name="Anderluh G."/>
            <person name="Asadollahi M."/>
            <person name="Askin M."/>
            <person name="Barry K."/>
            <person name="Battaglia E."/>
            <person name="Bayram O."/>
            <person name="Benocci T."/>
            <person name="Braus-Stromeyer S.A."/>
            <person name="Caldana C."/>
            <person name="Canovas D."/>
            <person name="Cerqueira G.C."/>
            <person name="Chen F."/>
            <person name="Chen W."/>
            <person name="Choi C."/>
            <person name="Clum A."/>
            <person name="Dos Santos R.A."/>
            <person name="Damasio A.R."/>
            <person name="Diallinas G."/>
            <person name="Emri T."/>
            <person name="Fekete E."/>
            <person name="Flipphi M."/>
            <person name="Freyberg S."/>
            <person name="Gallo A."/>
            <person name="Gournas C."/>
            <person name="Habgood R."/>
            <person name="Hainaut M."/>
            <person name="Harispe M.L."/>
            <person name="Henrissat B."/>
            <person name="Hilden K.S."/>
            <person name="Hope R."/>
            <person name="Hossain A."/>
            <person name="Karabika E."/>
            <person name="Karaffa L."/>
            <person name="Karanyi Z."/>
            <person name="Krasevec N."/>
            <person name="Kuo A."/>
            <person name="Kusch H."/>
            <person name="LaButti K."/>
            <person name="Lagendijk E.L."/>
            <person name="Lapidus A."/>
            <person name="Levasseur A."/>
            <person name="Lindquist E."/>
            <person name="Lipzen A."/>
            <person name="Logrieco A.F."/>
            <person name="MacCabe A."/>
            <person name="Maekelae M.R."/>
            <person name="Malavazi I."/>
            <person name="Melin P."/>
            <person name="Meyer V."/>
            <person name="Mielnichuk N."/>
            <person name="Miskei M."/>
            <person name="Molnar A.P."/>
            <person name="Mule G."/>
            <person name="Ngan C.Y."/>
            <person name="Orejas M."/>
            <person name="Orosz E."/>
            <person name="Ouedraogo J.P."/>
            <person name="Overkamp K.M."/>
            <person name="Park H.-S."/>
            <person name="Perrone G."/>
            <person name="Piumi F."/>
            <person name="Punt P.J."/>
            <person name="Ram A.F."/>
            <person name="Ramon A."/>
            <person name="Rauscher S."/>
            <person name="Record E."/>
            <person name="Riano-Pachon D.M."/>
            <person name="Robert V."/>
            <person name="Roehrig J."/>
            <person name="Ruller R."/>
            <person name="Salamov A."/>
            <person name="Salih N.S."/>
            <person name="Samson R.A."/>
            <person name="Sandor E."/>
            <person name="Sanguinetti M."/>
            <person name="Schuetze T."/>
            <person name="Sepcic K."/>
            <person name="Shelest E."/>
            <person name="Sherlock G."/>
            <person name="Sophianopoulou V."/>
            <person name="Squina F.M."/>
            <person name="Sun H."/>
            <person name="Susca A."/>
            <person name="Todd R.B."/>
            <person name="Tsang A."/>
            <person name="Unkles S.E."/>
            <person name="van de Wiele N."/>
            <person name="van Rossen-Uffink D."/>
            <person name="Oliveira J.V."/>
            <person name="Vesth T.C."/>
            <person name="Visser J."/>
            <person name="Yu J.-H."/>
            <person name="Zhou M."/>
            <person name="Andersen M.R."/>
            <person name="Archer D.B."/>
            <person name="Baker S.E."/>
            <person name="Benoit I."/>
            <person name="Brakhage A.A."/>
            <person name="Braus G.H."/>
            <person name="Fischer R."/>
            <person name="Frisvad J.C."/>
            <person name="Goldman G.H."/>
            <person name="Houbraken J."/>
            <person name="Oakley B."/>
            <person name="Pocsi I."/>
            <person name="Scazzocchio C."/>
            <person name="Seiboth B."/>
            <person name="vanKuyk P.A."/>
            <person name="Wortman J."/>
            <person name="Dyer P.S."/>
            <person name="Grigoriev I.V."/>
        </authorList>
    </citation>
    <scope>NUCLEOTIDE SEQUENCE [LARGE SCALE GENOMIC DNA]</scope>
    <source>
        <strain evidence="2">ITEM 5010</strain>
    </source>
</reference>
<accession>A0A1R3R655</accession>
<protein>
    <submittedName>
        <fullName evidence="1">Uncharacterized protein</fullName>
    </submittedName>
</protein>
<dbReference type="InterPro" id="IPR014729">
    <property type="entry name" value="Rossmann-like_a/b/a_fold"/>
</dbReference>
<gene>
    <name evidence="1" type="ORF">ASPCADRAFT_212358</name>
</gene>
<dbReference type="VEuPathDB" id="FungiDB:ASPCADRAFT_212358"/>
<dbReference type="PANTHER" id="PTHR30336">
    <property type="entry name" value="INNER MEMBRANE PROTEIN, PROBABLE PERMEASE"/>
    <property type="match status" value="1"/>
</dbReference>
<dbReference type="Gene3D" id="3.40.50.620">
    <property type="entry name" value="HUPs"/>
    <property type="match status" value="1"/>
</dbReference>
<evidence type="ECO:0000313" key="1">
    <source>
        <dbReference type="EMBL" id="OOF89953.1"/>
    </source>
</evidence>
<dbReference type="PANTHER" id="PTHR30336:SF20">
    <property type="entry name" value="DUF218 DOMAIN-CONTAINING PROTEIN"/>
    <property type="match status" value="1"/>
</dbReference>
<proteinExistence type="predicted"/>
<dbReference type="Proteomes" id="UP000188318">
    <property type="component" value="Unassembled WGS sequence"/>
</dbReference>